<evidence type="ECO:0000256" key="2">
    <source>
        <dbReference type="ARBA" id="ARBA00011085"/>
    </source>
</evidence>
<dbReference type="CDD" id="cd14966">
    <property type="entry name" value="7tmD_STE3"/>
    <property type="match status" value="1"/>
</dbReference>
<keyword evidence="12" id="KW-1185">Reference proteome</keyword>
<feature type="transmembrane region" description="Helical" evidence="10">
    <location>
        <begin position="163"/>
        <end position="186"/>
    </location>
</feature>
<proteinExistence type="inferred from homology"/>
<protein>
    <submittedName>
        <fullName evidence="11">STE3-like pheromone receptor</fullName>
    </submittedName>
</protein>
<keyword evidence="8 11" id="KW-0675">Receptor</keyword>
<dbReference type="PANTHER" id="PTHR28097:SF1">
    <property type="entry name" value="PHEROMONE A FACTOR RECEPTOR"/>
    <property type="match status" value="1"/>
</dbReference>
<comment type="caution">
    <text evidence="11">The sequence shown here is derived from an EMBL/GenBank/DDBJ whole genome shotgun (WGS) entry which is preliminary data.</text>
</comment>
<keyword evidence="3" id="KW-0589">Pheromone response</keyword>
<dbReference type="OrthoDB" id="2874149at2759"/>
<keyword evidence="4 10" id="KW-0812">Transmembrane</keyword>
<dbReference type="GO" id="GO:0005886">
    <property type="term" value="C:plasma membrane"/>
    <property type="evidence" value="ECO:0007669"/>
    <property type="project" value="TreeGrafter"/>
</dbReference>
<keyword evidence="7 10" id="KW-0472">Membrane</keyword>
<dbReference type="PRINTS" id="PR00899">
    <property type="entry name" value="GPCRSTE3"/>
</dbReference>
<evidence type="ECO:0000313" key="12">
    <source>
        <dbReference type="Proteomes" id="UP000298030"/>
    </source>
</evidence>
<evidence type="ECO:0000256" key="10">
    <source>
        <dbReference type="SAM" id="Phobius"/>
    </source>
</evidence>
<evidence type="ECO:0000256" key="8">
    <source>
        <dbReference type="ARBA" id="ARBA00023170"/>
    </source>
</evidence>
<reference evidence="11 12" key="1">
    <citation type="journal article" date="2019" name="Nat. Ecol. Evol.">
        <title>Megaphylogeny resolves global patterns of mushroom evolution.</title>
        <authorList>
            <person name="Varga T."/>
            <person name="Krizsan K."/>
            <person name="Foldi C."/>
            <person name="Dima B."/>
            <person name="Sanchez-Garcia M."/>
            <person name="Sanchez-Ramirez S."/>
            <person name="Szollosi G.J."/>
            <person name="Szarkandi J.G."/>
            <person name="Papp V."/>
            <person name="Albert L."/>
            <person name="Andreopoulos W."/>
            <person name="Angelini C."/>
            <person name="Antonin V."/>
            <person name="Barry K.W."/>
            <person name="Bougher N.L."/>
            <person name="Buchanan P."/>
            <person name="Buyck B."/>
            <person name="Bense V."/>
            <person name="Catcheside P."/>
            <person name="Chovatia M."/>
            <person name="Cooper J."/>
            <person name="Damon W."/>
            <person name="Desjardin D."/>
            <person name="Finy P."/>
            <person name="Geml J."/>
            <person name="Haridas S."/>
            <person name="Hughes K."/>
            <person name="Justo A."/>
            <person name="Karasinski D."/>
            <person name="Kautmanova I."/>
            <person name="Kiss B."/>
            <person name="Kocsube S."/>
            <person name="Kotiranta H."/>
            <person name="LaButti K.M."/>
            <person name="Lechner B.E."/>
            <person name="Liimatainen K."/>
            <person name="Lipzen A."/>
            <person name="Lukacs Z."/>
            <person name="Mihaltcheva S."/>
            <person name="Morgado L.N."/>
            <person name="Niskanen T."/>
            <person name="Noordeloos M.E."/>
            <person name="Ohm R.A."/>
            <person name="Ortiz-Santana B."/>
            <person name="Ovrebo C."/>
            <person name="Racz N."/>
            <person name="Riley R."/>
            <person name="Savchenko A."/>
            <person name="Shiryaev A."/>
            <person name="Soop K."/>
            <person name="Spirin V."/>
            <person name="Szebenyi C."/>
            <person name="Tomsovsky M."/>
            <person name="Tulloss R.E."/>
            <person name="Uehling J."/>
            <person name="Grigoriev I.V."/>
            <person name="Vagvolgyi C."/>
            <person name="Papp T."/>
            <person name="Martin F.M."/>
            <person name="Miettinen O."/>
            <person name="Hibbett D.S."/>
            <person name="Nagy L.G."/>
        </authorList>
    </citation>
    <scope>NUCLEOTIDE SEQUENCE [LARGE SCALE GENOMIC DNA]</scope>
    <source>
        <strain evidence="11 12">FP101781</strain>
    </source>
</reference>
<dbReference type="InterPro" id="IPR001499">
    <property type="entry name" value="GPCR_STE3"/>
</dbReference>
<name>A0A4Y7SMG1_COPMI</name>
<feature type="transmembrane region" description="Helical" evidence="10">
    <location>
        <begin position="274"/>
        <end position="293"/>
    </location>
</feature>
<keyword evidence="6" id="KW-0297">G-protein coupled receptor</keyword>
<dbReference type="AlphaFoldDB" id="A0A4Y7SMG1"/>
<dbReference type="GO" id="GO:0000750">
    <property type="term" value="P:pheromone-dependent signal transduction involved in conjugation with cellular fusion"/>
    <property type="evidence" value="ECO:0007669"/>
    <property type="project" value="TreeGrafter"/>
</dbReference>
<evidence type="ECO:0000256" key="1">
    <source>
        <dbReference type="ARBA" id="ARBA00004141"/>
    </source>
</evidence>
<sequence>MVSHDPTYPLFPIASFLSFLLALVPLPWHAQAWNSGTCAFMIWTAVANLNLFVNSLIWKGNVRNPAPVWCDISAKLYIGVSLGIPAAVLCISRRLYCLLALQATSLTRADKRKMVAIDICIAIGIPVIGMVLHYVIQGHRFNILEDIGCYPSVYNVTLAYPLYLMWAPLLALVSLVYSVLTLRSFYLRRVQFAQLVSSTSGMSVSRYLRLMVLACVDIMFNLPLGILVIWIGGRGMGPDPWLSWEDTHYGFSRVDKFPAKLWRLDPMYEVSIELTRWLPVFCSFLFFALFGFAEEARKNYRKAFWRVASVFGIKPRPASPKAPKSLLPRYAICIIP</sequence>
<evidence type="ECO:0000256" key="5">
    <source>
        <dbReference type="ARBA" id="ARBA00022989"/>
    </source>
</evidence>
<gene>
    <name evidence="11" type="ORF">FA13DRAFT_1640333</name>
</gene>
<feature type="transmembrane region" description="Helical" evidence="10">
    <location>
        <begin position="207"/>
        <end position="231"/>
    </location>
</feature>
<dbReference type="PRINTS" id="PR00901">
    <property type="entry name" value="PHEROMONEBAR"/>
</dbReference>
<comment type="subcellular location">
    <subcellularLocation>
        <location evidence="1">Membrane</location>
        <topology evidence="1">Multi-pass membrane protein</topology>
    </subcellularLocation>
</comment>
<dbReference type="Pfam" id="PF02076">
    <property type="entry name" value="STE3"/>
    <property type="match status" value="1"/>
</dbReference>
<evidence type="ECO:0000256" key="4">
    <source>
        <dbReference type="ARBA" id="ARBA00022692"/>
    </source>
</evidence>
<feature type="transmembrane region" description="Helical" evidence="10">
    <location>
        <begin position="38"/>
        <end position="57"/>
    </location>
</feature>
<comment type="similarity">
    <text evidence="2">Belongs to the G-protein coupled receptor 4 family.</text>
</comment>
<evidence type="ECO:0000313" key="11">
    <source>
        <dbReference type="EMBL" id="TEB23046.1"/>
    </source>
</evidence>
<evidence type="ECO:0000256" key="9">
    <source>
        <dbReference type="ARBA" id="ARBA00023224"/>
    </source>
</evidence>
<accession>A0A4Y7SMG1</accession>
<evidence type="ECO:0000256" key="6">
    <source>
        <dbReference type="ARBA" id="ARBA00023040"/>
    </source>
</evidence>
<dbReference type="EMBL" id="QPFP01000082">
    <property type="protein sequence ID" value="TEB23046.1"/>
    <property type="molecule type" value="Genomic_DNA"/>
</dbReference>
<dbReference type="STRING" id="71717.A0A4Y7SMG1"/>
<organism evidence="11 12">
    <name type="scientific">Coprinellus micaceus</name>
    <name type="common">Glistening ink-cap mushroom</name>
    <name type="synonym">Coprinus micaceus</name>
    <dbReference type="NCBI Taxonomy" id="71717"/>
    <lineage>
        <taxon>Eukaryota</taxon>
        <taxon>Fungi</taxon>
        <taxon>Dikarya</taxon>
        <taxon>Basidiomycota</taxon>
        <taxon>Agaricomycotina</taxon>
        <taxon>Agaricomycetes</taxon>
        <taxon>Agaricomycetidae</taxon>
        <taxon>Agaricales</taxon>
        <taxon>Agaricineae</taxon>
        <taxon>Psathyrellaceae</taxon>
        <taxon>Coprinellus</taxon>
    </lineage>
</organism>
<dbReference type="GO" id="GO:0004934">
    <property type="term" value="F:mating-type alpha-factor pheromone receptor activity"/>
    <property type="evidence" value="ECO:0007669"/>
    <property type="project" value="InterPro"/>
</dbReference>
<keyword evidence="5 10" id="KW-1133">Transmembrane helix</keyword>
<evidence type="ECO:0000256" key="7">
    <source>
        <dbReference type="ARBA" id="ARBA00023136"/>
    </source>
</evidence>
<feature type="transmembrane region" description="Helical" evidence="10">
    <location>
        <begin position="116"/>
        <end position="136"/>
    </location>
</feature>
<keyword evidence="9" id="KW-0807">Transducer</keyword>
<dbReference type="Proteomes" id="UP000298030">
    <property type="component" value="Unassembled WGS sequence"/>
</dbReference>
<evidence type="ECO:0000256" key="3">
    <source>
        <dbReference type="ARBA" id="ARBA00022507"/>
    </source>
</evidence>
<feature type="transmembrane region" description="Helical" evidence="10">
    <location>
        <begin position="6"/>
        <end position="26"/>
    </location>
</feature>
<dbReference type="InterPro" id="IPR000481">
    <property type="entry name" value="GPCR_Pheromne_B_alpha_rcpt"/>
</dbReference>
<dbReference type="PANTHER" id="PTHR28097">
    <property type="entry name" value="PHEROMONE A FACTOR RECEPTOR"/>
    <property type="match status" value="1"/>
</dbReference>